<evidence type="ECO:0000259" key="3">
    <source>
        <dbReference type="PROSITE" id="PS51208"/>
    </source>
</evidence>
<dbReference type="Pfam" id="PF18883">
    <property type="entry name" value="AC_1"/>
    <property type="match status" value="1"/>
</dbReference>
<dbReference type="InterPro" id="IPR012332">
    <property type="entry name" value="Autotransporter_pectin_lyase_C"/>
</dbReference>
<dbReference type="Gene3D" id="2.40.128.130">
    <property type="entry name" value="Autotransporter beta-domain"/>
    <property type="match status" value="1"/>
</dbReference>
<feature type="region of interest" description="Disordered" evidence="2">
    <location>
        <begin position="1399"/>
        <end position="1423"/>
    </location>
</feature>
<dbReference type="InterPro" id="IPR006315">
    <property type="entry name" value="OM_autotransptr_brl_dom"/>
</dbReference>
<dbReference type="KEGG" id="bann:JFN94_03090"/>
<protein>
    <submittedName>
        <fullName evidence="4">Autotransporter outer membrane beta-barrel domain-containing protein</fullName>
    </submittedName>
</protein>
<dbReference type="InterPro" id="IPR043990">
    <property type="entry name" value="AC_1"/>
</dbReference>
<dbReference type="Proteomes" id="UP000596205">
    <property type="component" value="Chromosome 1"/>
</dbReference>
<dbReference type="InterPro" id="IPR024973">
    <property type="entry name" value="ESPR"/>
</dbReference>
<dbReference type="InterPro" id="IPR036709">
    <property type="entry name" value="Autotransporte_beta_dom_sf"/>
</dbReference>
<keyword evidence="1" id="KW-0843">Virulence</keyword>
<name>A0A7T6VFU6_9BURK</name>
<dbReference type="PROSITE" id="PS51208">
    <property type="entry name" value="AUTOTRANSPORTER"/>
    <property type="match status" value="1"/>
</dbReference>
<evidence type="ECO:0000256" key="1">
    <source>
        <dbReference type="ARBA" id="ARBA00023026"/>
    </source>
</evidence>
<dbReference type="SUPFAM" id="SSF103515">
    <property type="entry name" value="Autotransporter"/>
    <property type="match status" value="1"/>
</dbReference>
<dbReference type="EMBL" id="CP066769">
    <property type="protein sequence ID" value="QQK03175.1"/>
    <property type="molecule type" value="Genomic_DNA"/>
</dbReference>
<dbReference type="InterPro" id="IPR005546">
    <property type="entry name" value="Autotransporte_beta"/>
</dbReference>
<feature type="domain" description="Autotransporter" evidence="3">
    <location>
        <begin position="1465"/>
        <end position="1746"/>
    </location>
</feature>
<reference evidence="4 5" key="1">
    <citation type="submission" date="2020-12" db="EMBL/GenBank/DDBJ databases">
        <title>Complete genome sequence of Burkholderia anthina BJQ0011.</title>
        <authorList>
            <person name="Xu Y."/>
        </authorList>
    </citation>
    <scope>NUCLEOTIDE SEQUENCE [LARGE SCALE GENOMIC DNA]</scope>
    <source>
        <strain evidence="4 5">BJQ0011</strain>
    </source>
</reference>
<dbReference type="PANTHER" id="PTHR35037:SF3">
    <property type="entry name" value="C-TERMINAL REGION OF AIDA-LIKE PROTEIN"/>
    <property type="match status" value="1"/>
</dbReference>
<dbReference type="CDD" id="cd01344">
    <property type="entry name" value="PL2_Passenger_AT"/>
    <property type="match status" value="1"/>
</dbReference>
<proteinExistence type="predicted"/>
<dbReference type="SMART" id="SM00869">
    <property type="entry name" value="Autotransporter"/>
    <property type="match status" value="1"/>
</dbReference>
<evidence type="ECO:0000313" key="5">
    <source>
        <dbReference type="Proteomes" id="UP000596205"/>
    </source>
</evidence>
<dbReference type="InterPro" id="IPR051551">
    <property type="entry name" value="Autotransporter_adhesion"/>
</dbReference>
<evidence type="ECO:0000256" key="2">
    <source>
        <dbReference type="SAM" id="MobiDB-lite"/>
    </source>
</evidence>
<dbReference type="GO" id="GO:0019867">
    <property type="term" value="C:outer membrane"/>
    <property type="evidence" value="ECO:0007669"/>
    <property type="project" value="InterPro"/>
</dbReference>
<dbReference type="SUPFAM" id="SSF51126">
    <property type="entry name" value="Pectin lyase-like"/>
    <property type="match status" value="1"/>
</dbReference>
<dbReference type="Gene3D" id="2.160.20.20">
    <property type="match status" value="1"/>
</dbReference>
<dbReference type="InterPro" id="IPR011050">
    <property type="entry name" value="Pectin_lyase_fold/virulence"/>
</dbReference>
<accession>A0A7T6VFU6</accession>
<dbReference type="RefSeq" id="WP_199568602.1">
    <property type="nucleotide sequence ID" value="NZ_CP066769.1"/>
</dbReference>
<gene>
    <name evidence="4" type="ORF">JFN94_03090</name>
</gene>
<dbReference type="Pfam" id="PF13018">
    <property type="entry name" value="ESPR"/>
    <property type="match status" value="1"/>
</dbReference>
<dbReference type="NCBIfam" id="TIGR01414">
    <property type="entry name" value="autotrans_barl"/>
    <property type="match status" value="1"/>
</dbReference>
<sequence>MNHSFRSIWSETAGCWIAVGETARARGKRSGSTSGACRGAGRAALHRSPLRLAALGAALAALSAGSAYASTCGDNSAVASGGSCALGSFSPTVNSNLVGATTVSGGDTVGVTGAWTGTGGDPGYTLAPLGSTSMVSGAPNQALLSLGGKTQSISTPDSITGTHTSVATYDSSAFTASTVGSTNVPVYHDVNGNQYVNTRIGTVESSGGTLNVSIGNPANAPDAPGNAISIAPKQTDLTFADGTGSAPSVVNWNSRNQIWMGTGDYLASGGPVGNLQLDVPAYAGTFTAFDGSTWTVTDAASLAAYNNFLVRSVQSGALGSQTAYDTAFGQAVTFTQETFQYANNVSAGDENALPIDHLSVMHGTGANATLHIDKDGQIDFRATNTIASSSAVLAENGAHFINDGRLSGDFTLVRLLSGASGVNNGVISSGYASGDNVDTGSSTPPDNFGFHAYTEGNGVYASGAGTTFVNNGVMNVGAWTLDGNQPDLQNYAVAVTSGASASNAGTINVGVNATTLDSQVIGGFAAGGNFTNEAGGTIYLGRAAQYDPAAAASDVALSAHGYGILLGASGTASNLGTIVIGSQTQNGAGMASIGSSSGTLLNAGSIAVNGAATGTPLANAGMLAANTAATVTNTGTITLSGVNGIGIMVVGTGTTATAATSTGTINVAGALDPASDMRNYGVWAEGPLAKATLDGTLNLTGNGAIGVHARSGATIDVGANAVPHFMSGTNQIGFYAYGAGSNINVAAQRLSVDTDDSTLFRIAGGAAYTGSSTAGTLTTDVNGQHARGVLATGAGTTLATGDAVYNVNGANGIAVSLEGGARGTIDAGATINLNAGGAIAGVVDGQAHDLTGANVDAPVATMLTNDAAVTSSTAGVTGFVAQNLGTLENRNTVLLTGAGSTGVVVGALGTVNNGSTIRVSDGTGALVQGASATLINAGTIEADDGVAGVHLTGAGASVALSGAGTVVANGSADGVLIDSSVSDGGIAAGATSIAVGGSGTGIDNLGTHSTIVLSGTQIGTTGNGADGLSSTGAGARIATDAATVIRTAGEDARGVFVSGADSTLAANGTTVATTGAGANAIAADSGATALLSGTKLSTTGAAADGLVAQKGGRIGDTGSSIASAAGNGATVDGGGVLALTGTTLKGATAGVLSTDTSATGATSSMLVDGGSVTSVAGPAFAARGGTVDIAVRNGTVVTAGNGTLLDLANGSNATFNASAVNLTGDIVSDASSTGNVFLTNGTTLTGKIDPVALSVDTTSAWHMTDSSVLSSLNNAGLVAFAAPSGAPTAAGSYRTLTTGSYVGNGGTIALNTYLGADNSPTDQLIVNGGAASGTTGLKIANTAGSGAQTQGDGIPVVVTANGGTTTASAFHLAGPVQAGAYEYRLYRGGQGDANGWYLRSQLDPTDPGDPVDPTGTGNGNGGNLAYRPGVAGYAMTPLLNADYGFSTLGRLHERVGDVYNLEKQAPGNRDGVWGRIGGQSLDANAGRFAADERTFFAQFGKDWTLDQASAGGSTHAGVTASIGVANASFSDLARADTQGLSTSTGSVEMHAQSIGGYWTRYLSDGTYFDSVGQVTHYGNRYRDSYGNEASQNGFGVALSQEVGKPFGIGGTPVAVEPQAQLMYQYLKLNGFNDNVSAVSGTTANALRGRVGVRIFRPNLDANAGGGAATPYFTADVLHDFLSPGQTVVGGTPFATHLGRTWYELGIGVTAGFGKSGELYANAKYARNIGGDYRRGITGQVGYRYSW</sequence>
<dbReference type="PANTHER" id="PTHR35037">
    <property type="entry name" value="C-TERMINAL REGION OF AIDA-LIKE PROTEIN"/>
    <property type="match status" value="1"/>
</dbReference>
<organism evidence="4 5">
    <name type="scientific">Burkholderia anthina</name>
    <dbReference type="NCBI Taxonomy" id="179879"/>
    <lineage>
        <taxon>Bacteria</taxon>
        <taxon>Pseudomonadati</taxon>
        <taxon>Pseudomonadota</taxon>
        <taxon>Betaproteobacteria</taxon>
        <taxon>Burkholderiales</taxon>
        <taxon>Burkholderiaceae</taxon>
        <taxon>Burkholderia</taxon>
        <taxon>Burkholderia cepacia complex</taxon>
    </lineage>
</organism>
<evidence type="ECO:0000313" key="4">
    <source>
        <dbReference type="EMBL" id="QQK03175.1"/>
    </source>
</evidence>